<feature type="transmembrane region" description="Helical" evidence="8">
    <location>
        <begin position="148"/>
        <end position="169"/>
    </location>
</feature>
<evidence type="ECO:0000313" key="10">
    <source>
        <dbReference type="Proteomes" id="UP001164746"/>
    </source>
</evidence>
<gene>
    <name evidence="9" type="ORF">MAR_019834</name>
</gene>
<accession>A0ABY7E699</accession>
<dbReference type="EMBL" id="CP111016">
    <property type="protein sequence ID" value="WAR04465.1"/>
    <property type="molecule type" value="Genomic_DNA"/>
</dbReference>
<organism evidence="9 10">
    <name type="scientific">Mya arenaria</name>
    <name type="common">Soft-shell clam</name>
    <dbReference type="NCBI Taxonomy" id="6604"/>
    <lineage>
        <taxon>Eukaryota</taxon>
        <taxon>Metazoa</taxon>
        <taxon>Spiralia</taxon>
        <taxon>Lophotrochozoa</taxon>
        <taxon>Mollusca</taxon>
        <taxon>Bivalvia</taxon>
        <taxon>Autobranchia</taxon>
        <taxon>Heteroconchia</taxon>
        <taxon>Euheterodonta</taxon>
        <taxon>Imparidentia</taxon>
        <taxon>Neoheterodontei</taxon>
        <taxon>Myida</taxon>
        <taxon>Myoidea</taxon>
        <taxon>Myidae</taxon>
        <taxon>Mya</taxon>
    </lineage>
</organism>
<feature type="transmembrane region" description="Helical" evidence="8">
    <location>
        <begin position="405"/>
        <end position="429"/>
    </location>
</feature>
<evidence type="ECO:0000256" key="3">
    <source>
        <dbReference type="ARBA" id="ARBA00022475"/>
    </source>
</evidence>
<feature type="transmembrane region" description="Helical" evidence="8">
    <location>
        <begin position="522"/>
        <end position="544"/>
    </location>
</feature>
<dbReference type="PANTHER" id="PTHR10010">
    <property type="entry name" value="SOLUTE CARRIER FAMILY 34 SODIUM PHOSPHATE , MEMBER 2-RELATED"/>
    <property type="match status" value="1"/>
</dbReference>
<keyword evidence="5 8" id="KW-1133">Transmembrane helix</keyword>
<evidence type="ECO:0000256" key="8">
    <source>
        <dbReference type="SAM" id="Phobius"/>
    </source>
</evidence>
<feature type="transmembrane region" description="Helical" evidence="8">
    <location>
        <begin position="450"/>
        <end position="468"/>
    </location>
</feature>
<keyword evidence="4 8" id="KW-0812">Transmembrane</keyword>
<evidence type="ECO:0000256" key="2">
    <source>
        <dbReference type="ARBA" id="ARBA00005808"/>
    </source>
</evidence>
<sequence>MVATRVYEKCADKEETKVTLDINAVEKEVLPNLSDNAAFGGPELRSAAFWIGDVEDPPFVSENDPLTSPKNVESLQKDELDAYDDGLRTDSDDDDESTEVESTNSGPTWAGGYFRALNGIPGDIMVIVKGIWAHLGTFQRVKHVLLQWFGKAIFLLLLLYVFVCSLDFLSSAFRILGGKTAGGVFTNSEIIKNPVAGLMIGILATVLVQSSSTSTSIIVTMVGSEIIEVGPAIPMIMGANIGTSVTNTFVSMAQSGDRKQFRRAFAGATVHDMFNWLTVLVLLPLEVFTGFLFRLTSLIIDSSNIGTYEGGKREFLTALTKPFTSLIVQVDKKVINKIAEGHTEYLNKSLIKKYCVFEKREVIKNVSLVTNFTNAINGDSIIEIEEVPLEKCHSLLSHLDLNETVSGVLLLICALALLCTCLILMVKVLNSILKGSIAKKTLNADFPGHFSWLTGYVAMLAGALMTVLVQSSSVFTSALTPLVGIGMIKLERMYPLTLGSNIGTTGTGLLAAMAATGPQLPIALQIALCHLLFNICGILIYYPIPALRKIPLNCARFLGRVTAKYRWFAIAYLLLMFVLIPGGVFGLSLAGTIPSIIVGSLVCLVVTFVIILNILQSKCNSCLPNSLKTWKFLPKGIRSLVYVDLAVTKVFGVFKNCCPCCKTCCKPKQTKPKTIGDVVKANNITSNIVKDMVKDNKETGVPLKVSPTPSVASSRQVDPELKPLNGAAIPLHLGRRHLRMDHSTSGRHPLNPPRTQ</sequence>
<evidence type="ECO:0000256" key="7">
    <source>
        <dbReference type="SAM" id="MobiDB-lite"/>
    </source>
</evidence>
<evidence type="ECO:0000256" key="4">
    <source>
        <dbReference type="ARBA" id="ARBA00022692"/>
    </source>
</evidence>
<evidence type="ECO:0000256" key="6">
    <source>
        <dbReference type="ARBA" id="ARBA00023136"/>
    </source>
</evidence>
<dbReference type="Pfam" id="PF02690">
    <property type="entry name" value="Na_Pi_cotrans"/>
    <property type="match status" value="2"/>
</dbReference>
<dbReference type="Proteomes" id="UP001164746">
    <property type="component" value="Chromosome 5"/>
</dbReference>
<protein>
    <submittedName>
        <fullName evidence="9">NPT2A-like protein</fullName>
    </submittedName>
</protein>
<comment type="subcellular location">
    <subcellularLocation>
        <location evidence="1">Apical cell membrane</location>
        <topology evidence="1">Multi-pass membrane protein</topology>
    </subcellularLocation>
</comment>
<proteinExistence type="inferred from homology"/>
<feature type="transmembrane region" description="Helical" evidence="8">
    <location>
        <begin position="593"/>
        <end position="615"/>
    </location>
</feature>
<dbReference type="InterPro" id="IPR003841">
    <property type="entry name" value="Na/Pi_transpt"/>
</dbReference>
<dbReference type="PANTHER" id="PTHR10010:SF46">
    <property type="entry name" value="SODIUM-DEPENDENT PHOSPHATE TRANSPORT PROTEIN 2B"/>
    <property type="match status" value="1"/>
</dbReference>
<feature type="region of interest" description="Disordered" evidence="7">
    <location>
        <begin position="83"/>
        <end position="106"/>
    </location>
</feature>
<feature type="non-terminal residue" evidence="9">
    <location>
        <position position="1"/>
    </location>
</feature>
<name>A0ABY7E699_MYAAR</name>
<feature type="transmembrane region" description="Helical" evidence="8">
    <location>
        <begin position="232"/>
        <end position="253"/>
    </location>
</feature>
<feature type="transmembrane region" description="Helical" evidence="8">
    <location>
        <begin position="565"/>
        <end position="587"/>
    </location>
</feature>
<evidence type="ECO:0000256" key="1">
    <source>
        <dbReference type="ARBA" id="ARBA00004424"/>
    </source>
</evidence>
<keyword evidence="3" id="KW-1003">Cell membrane</keyword>
<comment type="similarity">
    <text evidence="2">Belongs to the SLC34A transporter family.</text>
</comment>
<evidence type="ECO:0000256" key="5">
    <source>
        <dbReference type="ARBA" id="ARBA00022989"/>
    </source>
</evidence>
<feature type="transmembrane region" description="Helical" evidence="8">
    <location>
        <begin position="274"/>
        <end position="293"/>
    </location>
</feature>
<keyword evidence="6 8" id="KW-0472">Membrane</keyword>
<evidence type="ECO:0000313" key="9">
    <source>
        <dbReference type="EMBL" id="WAR04465.1"/>
    </source>
</evidence>
<keyword evidence="10" id="KW-1185">Reference proteome</keyword>
<dbReference type="NCBIfam" id="TIGR01013">
    <property type="entry name" value="2a58"/>
    <property type="match status" value="1"/>
</dbReference>
<reference evidence="9" key="1">
    <citation type="submission" date="2022-11" db="EMBL/GenBank/DDBJ databases">
        <title>Centuries of genome instability and evolution in soft-shell clam transmissible cancer (bioRxiv).</title>
        <authorList>
            <person name="Hart S.F.M."/>
            <person name="Yonemitsu M.A."/>
            <person name="Giersch R.M."/>
            <person name="Beal B.F."/>
            <person name="Arriagada G."/>
            <person name="Davis B.W."/>
            <person name="Ostrander E.A."/>
            <person name="Goff S.P."/>
            <person name="Metzger M.J."/>
        </authorList>
    </citation>
    <scope>NUCLEOTIDE SEQUENCE</scope>
    <source>
        <strain evidence="9">MELC-2E11</strain>
        <tissue evidence="9">Siphon/mantle</tissue>
    </source>
</reference>